<dbReference type="RefSeq" id="XP_005770264.1">
    <property type="nucleotide sequence ID" value="XM_005770207.1"/>
</dbReference>
<keyword evidence="12" id="KW-1185">Reference proteome</keyword>
<evidence type="ECO:0000259" key="10">
    <source>
        <dbReference type="PROSITE" id="PS50089"/>
    </source>
</evidence>
<sequence>MGLEGVLLDGQDNHAAEFTCAICCSLVDAPLLTRCQHIFCLACLQDWLATKPSCPTCSLELDPRHGAGELRLASPLAWRVLGRLRVKCPLQGCTWHGEYTGLSDHMTSSDTHQAGAAGSATEDGGASPRQQSAARLQQAEQLKAAGNSKFEQRIYRDAFALYSKAINLAPEVPTYRLNRAATSFMTADYDSCIDDCADALRLDPALVKAHKRLAKALIERGELEKAAAALDAGVAACGGEVLAEEVRTATQLCEWQREGELALEQGNATLARTFFANVLQKTSAVRCRLSLVRAELALGLCDRALRTTREVIKQDANASEAYVLRALALFYSADLDQAHKHLKAALRLDPDDAEAGRTMKKVRKLERHVDAAKQAAFSRNFEDAAREYTQALETASAPQHAPLSASLYADRAATWLRLKDFDATLKDCAVAIYAQDDCTRAFVTRASALHHLGRHNEALQMLEGLMQTFGQDTQVSAAYKRAQFEVRKERRPDYYALLAVPSVASTLEIKAGYKQRALEFHPDKNCETEEARAAAEAQFKLLGEALEVLSDDVKRKLYNEGYDKAAIEERVQAANRAASNHDKDGCCRGGGCS</sequence>
<evidence type="ECO:0000256" key="8">
    <source>
        <dbReference type="SAM" id="MobiDB-lite"/>
    </source>
</evidence>
<dbReference type="Pfam" id="PF00226">
    <property type="entry name" value="DnaJ"/>
    <property type="match status" value="1"/>
</dbReference>
<evidence type="ECO:0000313" key="11">
    <source>
        <dbReference type="EnsemblProtists" id="EOD17835"/>
    </source>
</evidence>
<dbReference type="AlphaFoldDB" id="A0A0D3J2V0"/>
<dbReference type="CDD" id="cd16449">
    <property type="entry name" value="RING-HC"/>
    <property type="match status" value="1"/>
</dbReference>
<dbReference type="PROSITE" id="PS00518">
    <property type="entry name" value="ZF_RING_1"/>
    <property type="match status" value="1"/>
</dbReference>
<evidence type="ECO:0000313" key="12">
    <source>
        <dbReference type="Proteomes" id="UP000013827"/>
    </source>
</evidence>
<dbReference type="eggNOG" id="KOG0550">
    <property type="taxonomic scope" value="Eukaryota"/>
</dbReference>
<dbReference type="Pfam" id="PF13639">
    <property type="entry name" value="zf-RING_2"/>
    <property type="match status" value="1"/>
</dbReference>
<proteinExistence type="predicted"/>
<feature type="domain" description="RING-type" evidence="10">
    <location>
        <begin position="20"/>
        <end position="58"/>
    </location>
</feature>
<dbReference type="InterPro" id="IPR001841">
    <property type="entry name" value="Znf_RING"/>
</dbReference>
<dbReference type="InterPro" id="IPR013083">
    <property type="entry name" value="Znf_RING/FYVE/PHD"/>
</dbReference>
<protein>
    <submittedName>
        <fullName evidence="11">Uncharacterized protein</fullName>
    </submittedName>
</protein>
<keyword evidence="4 7" id="KW-0802">TPR repeat</keyword>
<organism evidence="11 12">
    <name type="scientific">Emiliania huxleyi (strain CCMP1516)</name>
    <dbReference type="NCBI Taxonomy" id="280463"/>
    <lineage>
        <taxon>Eukaryota</taxon>
        <taxon>Haptista</taxon>
        <taxon>Haptophyta</taxon>
        <taxon>Prymnesiophyceae</taxon>
        <taxon>Isochrysidales</taxon>
        <taxon>Noelaerhabdaceae</taxon>
        <taxon>Emiliania</taxon>
    </lineage>
</organism>
<dbReference type="Gene3D" id="1.10.287.110">
    <property type="entry name" value="DnaJ domain"/>
    <property type="match status" value="1"/>
</dbReference>
<dbReference type="STRING" id="2903.R1DTK3"/>
<feature type="compositionally biased region" description="Polar residues" evidence="8">
    <location>
        <begin position="128"/>
        <end position="138"/>
    </location>
</feature>
<dbReference type="PROSITE" id="PS50005">
    <property type="entry name" value="TPR"/>
    <property type="match status" value="1"/>
</dbReference>
<dbReference type="InterPro" id="IPR017907">
    <property type="entry name" value="Znf_RING_CS"/>
</dbReference>
<dbReference type="CDD" id="cd06257">
    <property type="entry name" value="DnaJ"/>
    <property type="match status" value="1"/>
</dbReference>
<evidence type="ECO:0000256" key="2">
    <source>
        <dbReference type="ARBA" id="ARBA00022737"/>
    </source>
</evidence>
<dbReference type="HOGENOM" id="CLU_015935_3_1_1"/>
<feature type="domain" description="J" evidence="9">
    <location>
        <begin position="493"/>
        <end position="562"/>
    </location>
</feature>
<evidence type="ECO:0000256" key="5">
    <source>
        <dbReference type="ARBA" id="ARBA00022833"/>
    </source>
</evidence>
<evidence type="ECO:0000256" key="3">
    <source>
        <dbReference type="ARBA" id="ARBA00022771"/>
    </source>
</evidence>
<dbReference type="PROSITE" id="PS50089">
    <property type="entry name" value="ZF_RING_2"/>
    <property type="match status" value="1"/>
</dbReference>
<dbReference type="KEGG" id="ehx:EMIHUDRAFT_451334"/>
<dbReference type="SMART" id="SM00028">
    <property type="entry name" value="TPR"/>
    <property type="match status" value="6"/>
</dbReference>
<dbReference type="PaxDb" id="2903-EOD17835"/>
<dbReference type="Proteomes" id="UP000013827">
    <property type="component" value="Unassembled WGS sequence"/>
</dbReference>
<reference evidence="12" key="1">
    <citation type="journal article" date="2013" name="Nature">
        <title>Pan genome of the phytoplankton Emiliania underpins its global distribution.</title>
        <authorList>
            <person name="Read B.A."/>
            <person name="Kegel J."/>
            <person name="Klute M.J."/>
            <person name="Kuo A."/>
            <person name="Lefebvre S.C."/>
            <person name="Maumus F."/>
            <person name="Mayer C."/>
            <person name="Miller J."/>
            <person name="Monier A."/>
            <person name="Salamov A."/>
            <person name="Young J."/>
            <person name="Aguilar M."/>
            <person name="Claverie J.M."/>
            <person name="Frickenhaus S."/>
            <person name="Gonzalez K."/>
            <person name="Herman E.K."/>
            <person name="Lin Y.C."/>
            <person name="Napier J."/>
            <person name="Ogata H."/>
            <person name="Sarno A.F."/>
            <person name="Shmutz J."/>
            <person name="Schroeder D."/>
            <person name="de Vargas C."/>
            <person name="Verret F."/>
            <person name="von Dassow P."/>
            <person name="Valentin K."/>
            <person name="Van de Peer Y."/>
            <person name="Wheeler G."/>
            <person name="Dacks J.B."/>
            <person name="Delwiche C.F."/>
            <person name="Dyhrman S.T."/>
            <person name="Glockner G."/>
            <person name="John U."/>
            <person name="Richards T."/>
            <person name="Worden A.Z."/>
            <person name="Zhang X."/>
            <person name="Grigoriev I.V."/>
            <person name="Allen A.E."/>
            <person name="Bidle K."/>
            <person name="Borodovsky M."/>
            <person name="Bowler C."/>
            <person name="Brownlee C."/>
            <person name="Cock J.M."/>
            <person name="Elias M."/>
            <person name="Gladyshev V.N."/>
            <person name="Groth M."/>
            <person name="Guda C."/>
            <person name="Hadaegh A."/>
            <person name="Iglesias-Rodriguez M.D."/>
            <person name="Jenkins J."/>
            <person name="Jones B.M."/>
            <person name="Lawson T."/>
            <person name="Leese F."/>
            <person name="Lindquist E."/>
            <person name="Lobanov A."/>
            <person name="Lomsadze A."/>
            <person name="Malik S.B."/>
            <person name="Marsh M.E."/>
            <person name="Mackinder L."/>
            <person name="Mock T."/>
            <person name="Mueller-Roeber B."/>
            <person name="Pagarete A."/>
            <person name="Parker M."/>
            <person name="Probert I."/>
            <person name="Quesneville H."/>
            <person name="Raines C."/>
            <person name="Rensing S.A."/>
            <person name="Riano-Pachon D.M."/>
            <person name="Richier S."/>
            <person name="Rokitta S."/>
            <person name="Shiraiwa Y."/>
            <person name="Soanes D.M."/>
            <person name="van der Giezen M."/>
            <person name="Wahlund T.M."/>
            <person name="Williams B."/>
            <person name="Wilson W."/>
            <person name="Wolfe G."/>
            <person name="Wurch L.L."/>
        </authorList>
    </citation>
    <scope>NUCLEOTIDE SEQUENCE</scope>
</reference>
<keyword evidence="1" id="KW-0479">Metal-binding</keyword>
<dbReference type="PRINTS" id="PR00625">
    <property type="entry name" value="JDOMAIN"/>
</dbReference>
<dbReference type="EnsemblProtists" id="EOD17835">
    <property type="protein sequence ID" value="EOD17835"/>
    <property type="gene ID" value="EMIHUDRAFT_451334"/>
</dbReference>
<dbReference type="Gene3D" id="1.25.40.10">
    <property type="entry name" value="Tetratricopeptide repeat domain"/>
    <property type="match status" value="3"/>
</dbReference>
<evidence type="ECO:0000256" key="1">
    <source>
        <dbReference type="ARBA" id="ARBA00022723"/>
    </source>
</evidence>
<reference evidence="11" key="2">
    <citation type="submission" date="2024-10" db="UniProtKB">
        <authorList>
            <consortium name="EnsemblProtists"/>
        </authorList>
    </citation>
    <scope>IDENTIFICATION</scope>
</reference>
<dbReference type="PANTHER" id="PTHR45188">
    <property type="entry name" value="DNAJ PROTEIN P58IPK HOMOLOG"/>
    <property type="match status" value="1"/>
</dbReference>
<evidence type="ECO:0000256" key="7">
    <source>
        <dbReference type="PROSITE-ProRule" id="PRU00339"/>
    </source>
</evidence>
<dbReference type="GO" id="GO:0008270">
    <property type="term" value="F:zinc ion binding"/>
    <property type="evidence" value="ECO:0007669"/>
    <property type="project" value="UniProtKB-KW"/>
</dbReference>
<accession>A0A0D3J2V0</accession>
<evidence type="ECO:0000256" key="6">
    <source>
        <dbReference type="PROSITE-ProRule" id="PRU00175"/>
    </source>
</evidence>
<feature type="repeat" description="TPR" evidence="7">
    <location>
        <begin position="319"/>
        <end position="352"/>
    </location>
</feature>
<dbReference type="SMART" id="SM00184">
    <property type="entry name" value="RING"/>
    <property type="match status" value="1"/>
</dbReference>
<keyword evidence="5" id="KW-0862">Zinc</keyword>
<dbReference type="SUPFAM" id="SSF57850">
    <property type="entry name" value="RING/U-box"/>
    <property type="match status" value="1"/>
</dbReference>
<dbReference type="PANTHER" id="PTHR45188:SF2">
    <property type="entry name" value="DNAJ HOMOLOG SUBFAMILY C MEMBER 7"/>
    <property type="match status" value="1"/>
</dbReference>
<keyword evidence="2" id="KW-0677">Repeat</keyword>
<evidence type="ECO:0000259" key="9">
    <source>
        <dbReference type="PROSITE" id="PS50076"/>
    </source>
</evidence>
<dbReference type="InterPro" id="IPR001623">
    <property type="entry name" value="DnaJ_domain"/>
</dbReference>
<dbReference type="OMA" id="TESACIV"/>
<feature type="region of interest" description="Disordered" evidence="8">
    <location>
        <begin position="106"/>
        <end position="138"/>
    </location>
</feature>
<dbReference type="GeneID" id="17263864"/>
<dbReference type="PROSITE" id="PS50076">
    <property type="entry name" value="DNAJ_2"/>
    <property type="match status" value="1"/>
</dbReference>
<dbReference type="InterPro" id="IPR011990">
    <property type="entry name" value="TPR-like_helical_dom_sf"/>
</dbReference>
<name>A0A0D3J2V0_EMIH1</name>
<dbReference type="InterPro" id="IPR019734">
    <property type="entry name" value="TPR_rpt"/>
</dbReference>
<keyword evidence="3 6" id="KW-0863">Zinc-finger</keyword>
<dbReference type="Gene3D" id="3.30.40.10">
    <property type="entry name" value="Zinc/RING finger domain, C3HC4 (zinc finger)"/>
    <property type="match status" value="1"/>
</dbReference>
<dbReference type="SMART" id="SM00271">
    <property type="entry name" value="DnaJ"/>
    <property type="match status" value="1"/>
</dbReference>
<dbReference type="InterPro" id="IPR036869">
    <property type="entry name" value="J_dom_sf"/>
</dbReference>
<dbReference type="GO" id="GO:0005737">
    <property type="term" value="C:cytoplasm"/>
    <property type="evidence" value="ECO:0007669"/>
    <property type="project" value="UniProtKB-ARBA"/>
</dbReference>
<dbReference type="SUPFAM" id="SSF48452">
    <property type="entry name" value="TPR-like"/>
    <property type="match status" value="2"/>
</dbReference>
<dbReference type="SUPFAM" id="SSF46565">
    <property type="entry name" value="Chaperone J-domain"/>
    <property type="match status" value="1"/>
</dbReference>
<evidence type="ECO:0000256" key="4">
    <source>
        <dbReference type="ARBA" id="ARBA00022803"/>
    </source>
</evidence>